<dbReference type="InterPro" id="IPR001789">
    <property type="entry name" value="Sig_transdc_resp-reg_receiver"/>
</dbReference>
<dbReference type="OrthoDB" id="9793918at2"/>
<reference evidence="3 4" key="1">
    <citation type="submission" date="2018-06" db="EMBL/GenBank/DDBJ databases">
        <title>Genomic Encyclopedia of Type Strains, Phase IV (KMG-IV): sequencing the most valuable type-strain genomes for metagenomic binning, comparative biology and taxonomic classification.</title>
        <authorList>
            <person name="Goeker M."/>
        </authorList>
    </citation>
    <scope>NUCLEOTIDE SEQUENCE [LARGE SCALE GENOMIC DNA]</scope>
    <source>
        <strain evidence="3 4">DSM 18048</strain>
    </source>
</reference>
<evidence type="ECO:0000313" key="3">
    <source>
        <dbReference type="EMBL" id="PYE49432.1"/>
    </source>
</evidence>
<sequence>MSSLQPVVVLAVKDDLKALGLRAALQAVESATARSFTLRVECYMESVLSALQEARPDLIVLDLDARSVDAWTFLDTVKSDLGTTAIPVVAFSRDDSPSQAERAYNLGANAFAPRPNTDEQWHEVVRGFQMFWLGPIIRLPKPPEQW</sequence>
<organism evidence="3 4">
    <name type="scientific">Deinococcus yavapaiensis KR-236</name>
    <dbReference type="NCBI Taxonomy" id="694435"/>
    <lineage>
        <taxon>Bacteria</taxon>
        <taxon>Thermotogati</taxon>
        <taxon>Deinococcota</taxon>
        <taxon>Deinococci</taxon>
        <taxon>Deinococcales</taxon>
        <taxon>Deinococcaceae</taxon>
        <taxon>Deinococcus</taxon>
    </lineage>
</organism>
<feature type="modified residue" description="4-aspartylphosphate" evidence="1">
    <location>
        <position position="62"/>
    </location>
</feature>
<feature type="domain" description="Response regulatory" evidence="2">
    <location>
        <begin position="1"/>
        <end position="129"/>
    </location>
</feature>
<dbReference type="SUPFAM" id="SSF52172">
    <property type="entry name" value="CheY-like"/>
    <property type="match status" value="1"/>
</dbReference>
<keyword evidence="1" id="KW-0597">Phosphoprotein</keyword>
<proteinExistence type="predicted"/>
<dbReference type="Proteomes" id="UP000248326">
    <property type="component" value="Unassembled WGS sequence"/>
</dbReference>
<gene>
    <name evidence="3" type="ORF">DES52_12326</name>
</gene>
<evidence type="ECO:0000259" key="2">
    <source>
        <dbReference type="PROSITE" id="PS50110"/>
    </source>
</evidence>
<dbReference type="PROSITE" id="PS50110">
    <property type="entry name" value="RESPONSE_REGULATORY"/>
    <property type="match status" value="1"/>
</dbReference>
<dbReference type="AlphaFoldDB" id="A0A318S5J6"/>
<accession>A0A318S5J6</accession>
<name>A0A318S5J6_9DEIO</name>
<dbReference type="Gene3D" id="3.40.50.2300">
    <property type="match status" value="1"/>
</dbReference>
<evidence type="ECO:0000256" key="1">
    <source>
        <dbReference type="PROSITE-ProRule" id="PRU00169"/>
    </source>
</evidence>
<dbReference type="InterPro" id="IPR011006">
    <property type="entry name" value="CheY-like_superfamily"/>
</dbReference>
<dbReference type="RefSeq" id="WP_110888680.1">
    <property type="nucleotide sequence ID" value="NZ_QJSX01000023.1"/>
</dbReference>
<dbReference type="GO" id="GO:0000160">
    <property type="term" value="P:phosphorelay signal transduction system"/>
    <property type="evidence" value="ECO:0007669"/>
    <property type="project" value="InterPro"/>
</dbReference>
<dbReference type="EMBL" id="QJSX01000023">
    <property type="protein sequence ID" value="PYE49432.1"/>
    <property type="molecule type" value="Genomic_DNA"/>
</dbReference>
<evidence type="ECO:0000313" key="4">
    <source>
        <dbReference type="Proteomes" id="UP000248326"/>
    </source>
</evidence>
<protein>
    <submittedName>
        <fullName evidence="3">Response regulator receiver domain-containing protein</fullName>
    </submittedName>
</protein>
<keyword evidence="4" id="KW-1185">Reference proteome</keyword>
<comment type="caution">
    <text evidence="3">The sequence shown here is derived from an EMBL/GenBank/DDBJ whole genome shotgun (WGS) entry which is preliminary data.</text>
</comment>